<keyword evidence="9" id="KW-0407">Ion channel</keyword>
<keyword evidence="6" id="KW-0040">ANK repeat</keyword>
<dbReference type="GO" id="GO:0005886">
    <property type="term" value="C:plasma membrane"/>
    <property type="evidence" value="ECO:0000318"/>
    <property type="project" value="GO_Central"/>
</dbReference>
<feature type="transmembrane region" description="Helical" evidence="10">
    <location>
        <begin position="186"/>
        <end position="205"/>
    </location>
</feature>
<keyword evidence="8 10" id="KW-0472">Membrane</keyword>
<dbReference type="InterPro" id="IPR013555">
    <property type="entry name" value="TRP_dom"/>
</dbReference>
<keyword evidence="5 10" id="KW-1133">Transmembrane helix</keyword>
<evidence type="ECO:0000313" key="12">
    <source>
        <dbReference type="EnsemblMetazoa" id="XP_030833099"/>
    </source>
</evidence>
<evidence type="ECO:0000256" key="2">
    <source>
        <dbReference type="ARBA" id="ARBA00022448"/>
    </source>
</evidence>
<comment type="subcellular location">
    <subcellularLocation>
        <location evidence="1">Membrane</location>
        <topology evidence="1">Multi-pass membrane protein</topology>
    </subcellularLocation>
</comment>
<dbReference type="SMART" id="SM01420">
    <property type="entry name" value="TRP_2"/>
    <property type="match status" value="1"/>
</dbReference>
<dbReference type="KEGG" id="spu:100888680"/>
<feature type="transmembrane region" description="Helical" evidence="10">
    <location>
        <begin position="437"/>
        <end position="460"/>
    </location>
</feature>
<feature type="domain" description="Transient receptor ion channel" evidence="11">
    <location>
        <begin position="1"/>
        <end position="41"/>
    </location>
</feature>
<feature type="transmembrane region" description="Helical" evidence="10">
    <location>
        <begin position="354"/>
        <end position="375"/>
    </location>
</feature>
<feature type="transmembrane region" description="Helical" evidence="10">
    <location>
        <begin position="160"/>
        <end position="180"/>
    </location>
</feature>
<evidence type="ECO:0000256" key="6">
    <source>
        <dbReference type="ARBA" id="ARBA00023043"/>
    </source>
</evidence>
<keyword evidence="7" id="KW-0406">Ion transport</keyword>
<dbReference type="OrthoDB" id="10380590at2759"/>
<evidence type="ECO:0000256" key="10">
    <source>
        <dbReference type="SAM" id="Phobius"/>
    </source>
</evidence>
<dbReference type="RefSeq" id="XP_030833099.1">
    <property type="nucleotide sequence ID" value="XM_030977239.1"/>
</dbReference>
<evidence type="ECO:0000256" key="5">
    <source>
        <dbReference type="ARBA" id="ARBA00022989"/>
    </source>
</evidence>
<dbReference type="InterPro" id="IPR005821">
    <property type="entry name" value="Ion_trans_dom"/>
</dbReference>
<sequence length="756" mass="86832">MTYRAIATDAYLVQAFSDPLDAAFGLGLRLRELADRWEDVSEEVLRIVGRVERFAAGFVGQANYSSEVRTILKFTENESKHPVAKIRAAMKANQKPFVIHPFTQSILSDSYYEELQGKSAAMSFIFTLLAIFCYPLLSLCYLIYPAKPLHRFLKIPNIKLYMNVGSDITLMSCVIALVVYDYSTHPIITLILEITIFIFCIGISGKHIKFIYNQGPEKFCSYPLSILDSVMVKICYTTLFVVWIGRLIIIFQTTYDQRIMTRHVNPFQEVQPDMATPAVITTNTTDSDANSNVAPNDVTPTWLFASWNEPRVVSHTLYSIVVLICVVRTFYLLSVNNVAIFVVAKSVIGMGSDVLRLVVFFVCIVIAFGVGITHASSYRLHTLRAECAAEGRLPNECPAPPFQDIQTTLVNLYWVLFGLLKKSESGLNLRPDDSYNLYLPAFILMIYSFVAVLVLLNLLIAVMTSRYSSVELNADREWKFFRTQLWMSFISDEILLPPPFNILPSIDKLRKILQACCSRSQQKQKTQTRKKTALQSAWNEYKQSQNMTRALKDRFVKNRESGLQQNSEVGGKRALQILARTDLLAFRNEWVDLRQQVSVAERDLQMMLKQITELIESLNIKIGLVTRVEEKHVSTSIDIDDVYESFPVIEKLLEHVEVLMETLRTLPPEMALKPVKERPVFEVKKEKEEKTEEEIKFEIKEEEKTEEEIKFTFKKEIVKAMAKMYELGRRPEEDEDFMTKLNEYRQRFEDASFAVH</sequence>
<feature type="transmembrane region" description="Helical" evidence="10">
    <location>
        <begin position="120"/>
        <end position="144"/>
    </location>
</feature>
<dbReference type="GO" id="GO:0070679">
    <property type="term" value="F:inositol 1,4,5 trisphosphate binding"/>
    <property type="evidence" value="ECO:0000318"/>
    <property type="project" value="GO_Central"/>
</dbReference>
<evidence type="ECO:0000259" key="11">
    <source>
        <dbReference type="SMART" id="SM01420"/>
    </source>
</evidence>
<proteinExistence type="predicted"/>
<evidence type="ECO:0000313" key="13">
    <source>
        <dbReference type="Proteomes" id="UP000007110"/>
    </source>
</evidence>
<keyword evidence="3 10" id="KW-0812">Transmembrane</keyword>
<dbReference type="InParanoid" id="A0A7M7SUY8"/>
<evidence type="ECO:0000256" key="9">
    <source>
        <dbReference type="ARBA" id="ARBA00023303"/>
    </source>
</evidence>
<reference evidence="12" key="2">
    <citation type="submission" date="2021-01" db="UniProtKB">
        <authorList>
            <consortium name="EnsemblMetazoa"/>
        </authorList>
    </citation>
    <scope>IDENTIFICATION</scope>
</reference>
<organism evidence="12 13">
    <name type="scientific">Strongylocentrotus purpuratus</name>
    <name type="common">Purple sea urchin</name>
    <dbReference type="NCBI Taxonomy" id="7668"/>
    <lineage>
        <taxon>Eukaryota</taxon>
        <taxon>Metazoa</taxon>
        <taxon>Echinodermata</taxon>
        <taxon>Eleutherozoa</taxon>
        <taxon>Echinozoa</taxon>
        <taxon>Echinoidea</taxon>
        <taxon>Euechinoidea</taxon>
        <taxon>Echinacea</taxon>
        <taxon>Camarodonta</taxon>
        <taxon>Echinidea</taxon>
        <taxon>Strongylocentrotidae</taxon>
        <taxon>Strongylocentrotus</taxon>
    </lineage>
</organism>
<evidence type="ECO:0000256" key="8">
    <source>
        <dbReference type="ARBA" id="ARBA00023136"/>
    </source>
</evidence>
<dbReference type="GO" id="GO:0015279">
    <property type="term" value="F:store-operated calcium channel activity"/>
    <property type="evidence" value="ECO:0000318"/>
    <property type="project" value="GO_Central"/>
</dbReference>
<dbReference type="Proteomes" id="UP000007110">
    <property type="component" value="Unassembled WGS sequence"/>
</dbReference>
<name>A0A7M7SUY8_STRPU</name>
<evidence type="ECO:0000256" key="4">
    <source>
        <dbReference type="ARBA" id="ARBA00022737"/>
    </source>
</evidence>
<dbReference type="PANTHER" id="PTHR10117:SF54">
    <property type="entry name" value="TRANSIENT RECEPTOR POTENTIAL-GAMMA PROTEIN"/>
    <property type="match status" value="1"/>
</dbReference>
<dbReference type="GO" id="GO:0034703">
    <property type="term" value="C:cation channel complex"/>
    <property type="evidence" value="ECO:0000318"/>
    <property type="project" value="GO_Central"/>
</dbReference>
<dbReference type="Pfam" id="PF00520">
    <property type="entry name" value="Ion_trans"/>
    <property type="match status" value="1"/>
</dbReference>
<protein>
    <recommendedName>
        <fullName evidence="11">Transient receptor ion channel domain-containing protein</fullName>
    </recommendedName>
</protein>
<dbReference type="PANTHER" id="PTHR10117">
    <property type="entry name" value="TRANSIENT RECEPTOR POTENTIAL CHANNEL"/>
    <property type="match status" value="1"/>
</dbReference>
<evidence type="ECO:0000256" key="7">
    <source>
        <dbReference type="ARBA" id="ARBA00023065"/>
    </source>
</evidence>
<reference evidence="13" key="1">
    <citation type="submission" date="2015-02" db="EMBL/GenBank/DDBJ databases">
        <title>Genome sequencing for Strongylocentrotus purpuratus.</title>
        <authorList>
            <person name="Murali S."/>
            <person name="Liu Y."/>
            <person name="Vee V."/>
            <person name="English A."/>
            <person name="Wang M."/>
            <person name="Skinner E."/>
            <person name="Han Y."/>
            <person name="Muzny D.M."/>
            <person name="Worley K.C."/>
            <person name="Gibbs R.A."/>
        </authorList>
    </citation>
    <scope>NUCLEOTIDE SEQUENCE</scope>
</reference>
<evidence type="ECO:0000256" key="3">
    <source>
        <dbReference type="ARBA" id="ARBA00022692"/>
    </source>
</evidence>
<dbReference type="AlphaFoldDB" id="A0A7M7SUY8"/>
<dbReference type="GeneID" id="100888680"/>
<dbReference type="EnsemblMetazoa" id="XM_030977239">
    <property type="protein sequence ID" value="XP_030833099"/>
    <property type="gene ID" value="LOC100888680"/>
</dbReference>
<dbReference type="GO" id="GO:0070588">
    <property type="term" value="P:calcium ion transmembrane transport"/>
    <property type="evidence" value="ECO:0000318"/>
    <property type="project" value="GO_Central"/>
</dbReference>
<keyword evidence="13" id="KW-1185">Reference proteome</keyword>
<dbReference type="PRINTS" id="PR01097">
    <property type="entry name" value="TRNSRECEPTRP"/>
</dbReference>
<feature type="transmembrane region" description="Helical" evidence="10">
    <location>
        <begin position="317"/>
        <end position="342"/>
    </location>
</feature>
<dbReference type="OMA" id="ASWNEPR"/>
<accession>A0A7M7SUY8</accession>
<dbReference type="InterPro" id="IPR002153">
    <property type="entry name" value="TRPC_channel"/>
</dbReference>
<keyword evidence="4" id="KW-0677">Repeat</keyword>
<feature type="transmembrane region" description="Helical" evidence="10">
    <location>
        <begin position="226"/>
        <end position="251"/>
    </location>
</feature>
<evidence type="ECO:0000256" key="1">
    <source>
        <dbReference type="ARBA" id="ARBA00004141"/>
    </source>
</evidence>
<dbReference type="GO" id="GO:0051480">
    <property type="term" value="P:regulation of cytosolic calcium ion concentration"/>
    <property type="evidence" value="ECO:0000318"/>
    <property type="project" value="GO_Central"/>
</dbReference>
<keyword evidence="2" id="KW-0813">Transport</keyword>